<dbReference type="GO" id="GO:0051082">
    <property type="term" value="F:unfolded protein binding"/>
    <property type="evidence" value="ECO:0007669"/>
    <property type="project" value="InterPro"/>
</dbReference>
<protein>
    <recommendedName>
        <fullName evidence="6">Protein kinase domain-containing protein</fullName>
    </recommendedName>
</protein>
<sequence length="670" mass="76317">MGKKRQHFDFRLAGKLEADTSLLSPFCSTIDRIEEHNLIFEKEKMLSRRMLSKEEEGETGPDTEVTKEDQDKINSFSRLHNRERVIEEELQGKQKDKEDLEEVSTELELADEDELVPYKVGDSFMSVPLSEAQEMLSIATEQIADDVSRLEESLHELRDEMKGLKAQLYASEGVTAKVSAWASQVARNKLPPLSDCMFPELAADSEPAFRTREQLTKSHCVDLREQLSRTTYAPARPAHHGSPSRATCAQKPQVPRKTVRWEQSLGGWHRLFQITFVPRETVSQSLAQCHSTAFTSSFVVVARSSVSDQLPFFHFLPGEEKITTIPTTAMPSSSKRNDWHNRYERDTRCPIPTSEDIDHNWRLVKSVANPDGGFNGGIDLVVNKHDGLLAVRKRLRPRPRCTEHDHMRWRREMLVLRKLDHHNIPKYYDGFFTPERGSLYMQPCRLGSVSDFVDSHRKKLLEVEMQEFFLWYILHEVAEAVLYMQTGFKCLTDARRSNRDKVKGWVSLVHGDIRPDQIFLNNTESDPTTQVMLGDFGFAQFLKPWHHREMHDGPGGKSSSKAPEFPSQISTATDIFGLGAVAQLYLAPREKVKAGLNRGWLSRLQVSQELDSLVCRLLAVRPADRPTIREALQELETGLKVQKDRGLGLSLMAGPLFKCLYAFPCTALSN</sequence>
<keyword evidence="8" id="KW-1185">Reference proteome</keyword>
<dbReference type="InterPro" id="IPR000719">
    <property type="entry name" value="Prot_kinase_dom"/>
</dbReference>
<dbReference type="FunFam" id="1.10.287.370:FF:000005">
    <property type="entry name" value="Prefoldin subunit 4"/>
    <property type="match status" value="1"/>
</dbReference>
<comment type="similarity">
    <text evidence="1">Belongs to the prefoldin subunit beta family.</text>
</comment>
<comment type="function">
    <text evidence="3">Binds specifically to cytosolic chaperonin (c-CPN) and transfers target proteins to it. Binds to nascent polypeptide chain and promotes folding in an environment in which there are many competing pathways for nonnative proteins.</text>
</comment>
<comment type="caution">
    <text evidence="7">The sequence shown here is derived from an EMBL/GenBank/DDBJ whole genome shotgun (WGS) entry which is preliminary data.</text>
</comment>
<feature type="region of interest" description="Disordered" evidence="5">
    <location>
        <begin position="50"/>
        <end position="74"/>
    </location>
</feature>
<dbReference type="GO" id="GO:0006457">
    <property type="term" value="P:protein folding"/>
    <property type="evidence" value="ECO:0007669"/>
    <property type="project" value="InterPro"/>
</dbReference>
<reference evidence="7" key="1">
    <citation type="submission" date="2020-02" db="EMBL/GenBank/DDBJ databases">
        <authorList>
            <person name="Palmer J.M."/>
        </authorList>
    </citation>
    <scope>NUCLEOTIDE SEQUENCE</scope>
    <source>
        <strain evidence="7">EPUS1.4</strain>
        <tissue evidence="7">Thallus</tissue>
    </source>
</reference>
<evidence type="ECO:0000256" key="5">
    <source>
        <dbReference type="SAM" id="MobiDB-lite"/>
    </source>
</evidence>
<dbReference type="AlphaFoldDB" id="A0A8H7E8P0"/>
<dbReference type="InterPro" id="IPR016661">
    <property type="entry name" value="PFDN4"/>
</dbReference>
<dbReference type="Gene3D" id="1.10.287.370">
    <property type="match status" value="1"/>
</dbReference>
<feature type="coiled-coil region" evidence="4">
    <location>
        <begin position="83"/>
        <end position="113"/>
    </location>
</feature>
<dbReference type="PROSITE" id="PS50011">
    <property type="entry name" value="PROTEIN_KINASE_DOM"/>
    <property type="match status" value="1"/>
</dbReference>
<evidence type="ECO:0000256" key="1">
    <source>
        <dbReference type="ARBA" id="ARBA00008045"/>
    </source>
</evidence>
<dbReference type="InterPro" id="IPR002777">
    <property type="entry name" value="PFD_beta-like"/>
</dbReference>
<evidence type="ECO:0000256" key="3">
    <source>
        <dbReference type="ARBA" id="ARBA00024667"/>
    </source>
</evidence>
<dbReference type="GO" id="GO:0005737">
    <property type="term" value="C:cytoplasm"/>
    <property type="evidence" value="ECO:0007669"/>
    <property type="project" value="TreeGrafter"/>
</dbReference>
<evidence type="ECO:0000259" key="6">
    <source>
        <dbReference type="PROSITE" id="PS50011"/>
    </source>
</evidence>
<feature type="coiled-coil region" evidence="4">
    <location>
        <begin position="140"/>
        <end position="167"/>
    </location>
</feature>
<evidence type="ECO:0000256" key="2">
    <source>
        <dbReference type="ARBA" id="ARBA00023186"/>
    </source>
</evidence>
<dbReference type="InterPro" id="IPR009053">
    <property type="entry name" value="Prefoldin"/>
</dbReference>
<evidence type="ECO:0000256" key="4">
    <source>
        <dbReference type="SAM" id="Coils"/>
    </source>
</evidence>
<accession>A0A8H7E8P0</accession>
<dbReference type="Pfam" id="PF01920">
    <property type="entry name" value="Prefoldin_2"/>
    <property type="match status" value="1"/>
</dbReference>
<keyword evidence="2" id="KW-0143">Chaperone</keyword>
<dbReference type="Gene3D" id="1.10.510.10">
    <property type="entry name" value="Transferase(Phosphotransferase) domain 1"/>
    <property type="match status" value="1"/>
</dbReference>
<keyword evidence="4" id="KW-0175">Coiled coil</keyword>
<dbReference type="CDD" id="cd00180">
    <property type="entry name" value="PKc"/>
    <property type="match status" value="1"/>
</dbReference>
<organism evidence="7 8">
    <name type="scientific">Endocarpon pusillum</name>
    <dbReference type="NCBI Taxonomy" id="364733"/>
    <lineage>
        <taxon>Eukaryota</taxon>
        <taxon>Fungi</taxon>
        <taxon>Dikarya</taxon>
        <taxon>Ascomycota</taxon>
        <taxon>Pezizomycotina</taxon>
        <taxon>Eurotiomycetes</taxon>
        <taxon>Chaetothyriomycetidae</taxon>
        <taxon>Verrucariales</taxon>
        <taxon>Verrucariaceae</taxon>
        <taxon>Endocarpon</taxon>
    </lineage>
</organism>
<name>A0A8H7E8P0_9EURO</name>
<evidence type="ECO:0000313" key="8">
    <source>
        <dbReference type="Proteomes" id="UP000606974"/>
    </source>
</evidence>
<feature type="domain" description="Protein kinase" evidence="6">
    <location>
        <begin position="364"/>
        <end position="639"/>
    </location>
</feature>
<gene>
    <name evidence="7" type="ORF">GJ744_000806</name>
</gene>
<dbReference type="InterPro" id="IPR011009">
    <property type="entry name" value="Kinase-like_dom_sf"/>
</dbReference>
<feature type="region of interest" description="Disordered" evidence="5">
    <location>
        <begin position="233"/>
        <end position="255"/>
    </location>
</feature>
<dbReference type="PANTHER" id="PTHR21100">
    <property type="entry name" value="PREFOLDIN SUBUNIT 4"/>
    <property type="match status" value="1"/>
</dbReference>
<dbReference type="CDD" id="cd23165">
    <property type="entry name" value="Prefoldin_4"/>
    <property type="match status" value="1"/>
</dbReference>
<dbReference type="Proteomes" id="UP000606974">
    <property type="component" value="Unassembled WGS sequence"/>
</dbReference>
<proteinExistence type="inferred from homology"/>
<dbReference type="GO" id="GO:0016272">
    <property type="term" value="C:prefoldin complex"/>
    <property type="evidence" value="ECO:0007669"/>
    <property type="project" value="InterPro"/>
</dbReference>
<evidence type="ECO:0000313" key="7">
    <source>
        <dbReference type="EMBL" id="KAF7512545.1"/>
    </source>
</evidence>
<dbReference type="PANTHER" id="PTHR21100:SF9">
    <property type="entry name" value="PREFOLDIN SUBUNIT 4"/>
    <property type="match status" value="1"/>
</dbReference>
<dbReference type="SUPFAM" id="SSF46579">
    <property type="entry name" value="Prefoldin"/>
    <property type="match status" value="1"/>
</dbReference>
<dbReference type="EMBL" id="JAACFV010000011">
    <property type="protein sequence ID" value="KAF7512545.1"/>
    <property type="molecule type" value="Genomic_DNA"/>
</dbReference>
<dbReference type="Pfam" id="PF00069">
    <property type="entry name" value="Pkinase"/>
    <property type="match status" value="1"/>
</dbReference>
<dbReference type="GO" id="GO:0004672">
    <property type="term" value="F:protein kinase activity"/>
    <property type="evidence" value="ECO:0007669"/>
    <property type="project" value="InterPro"/>
</dbReference>
<dbReference type="SUPFAM" id="SSF56112">
    <property type="entry name" value="Protein kinase-like (PK-like)"/>
    <property type="match status" value="1"/>
</dbReference>
<dbReference type="OrthoDB" id="10250441at2759"/>
<dbReference type="GO" id="GO:0005524">
    <property type="term" value="F:ATP binding"/>
    <property type="evidence" value="ECO:0007669"/>
    <property type="project" value="InterPro"/>
</dbReference>